<evidence type="ECO:0000313" key="1">
    <source>
        <dbReference type="EMBL" id="QLL57212.1"/>
    </source>
</evidence>
<dbReference type="KEGG" id="efal:FH779_03510"/>
<dbReference type="Proteomes" id="UP000510643">
    <property type="component" value="Chromosome"/>
</dbReference>
<dbReference type="AlphaFoldDB" id="A0A7H9DPV8"/>
<organism evidence="1 2">
    <name type="scientific">Empedobacter falsenii</name>
    <dbReference type="NCBI Taxonomy" id="343874"/>
    <lineage>
        <taxon>Bacteria</taxon>
        <taxon>Pseudomonadati</taxon>
        <taxon>Bacteroidota</taxon>
        <taxon>Flavobacteriia</taxon>
        <taxon>Flavobacteriales</taxon>
        <taxon>Weeksellaceae</taxon>
        <taxon>Empedobacter</taxon>
    </lineage>
</organism>
<sequence length="111" mass="13066">MGKINYKALYLDILNETCPEKKSLCDEILNKSSLTSMDVIALNKIIFNNSVETHSANQKFKSYSEEDIQFYLDYQTRNKLNNSELARIFNMSRNTVHKWKEKRLLIKRGDI</sequence>
<reference evidence="1 2" key="1">
    <citation type="submission" date="2019-06" db="EMBL/GenBank/DDBJ databases">
        <title>Emergence of pandrug resistant Empedobacter falsenii in China.</title>
        <authorList>
            <person name="Dong N."/>
            <person name="Chen S."/>
            <person name="Zhang R."/>
        </authorList>
    </citation>
    <scope>NUCLEOTIDE SEQUENCE [LARGE SCALE GENOMIC DNA]</scope>
    <source>
        <strain evidence="1 2">1681-1</strain>
    </source>
</reference>
<dbReference type="RefSeq" id="WP_180906077.1">
    <property type="nucleotide sequence ID" value="NZ_CP040908.1"/>
</dbReference>
<proteinExistence type="predicted"/>
<name>A0A7H9DPV8_9FLAO</name>
<accession>A0A7H9DPV8</accession>
<keyword evidence="2" id="KW-1185">Reference proteome</keyword>
<evidence type="ECO:0000313" key="2">
    <source>
        <dbReference type="Proteomes" id="UP000510643"/>
    </source>
</evidence>
<protein>
    <submittedName>
        <fullName evidence="1">Helix-turn-helix domain-containing protein</fullName>
    </submittedName>
</protein>
<dbReference type="EMBL" id="CP040908">
    <property type="protein sequence ID" value="QLL57212.1"/>
    <property type="molecule type" value="Genomic_DNA"/>
</dbReference>
<dbReference type="GeneID" id="78400505"/>
<gene>
    <name evidence="1" type="ORF">FH779_03510</name>
</gene>